<evidence type="ECO:0000256" key="3">
    <source>
        <dbReference type="ARBA" id="ARBA00022729"/>
    </source>
</evidence>
<dbReference type="EMBL" id="CAJOBC010003778">
    <property type="protein sequence ID" value="CAF3799980.1"/>
    <property type="molecule type" value="Genomic_DNA"/>
</dbReference>
<accession>A0A814ITG6</accession>
<sequence>MVKGYENNFYVMSADTDVKIADSVVVPSEEEVKEEKNLFNSGNDKLINDFQDRCSSLKCQDGEMCVLNKDGDAECACISECEDPKDERLMICTVGNQTYISDCEFLQMQCLCRKNDKRCTRRDAIQDKIDYFGKCQDLGVCTNHELEVFPKRMTTWLGEILDALFTRKNLDTKYQTLVTEARKMKLSNTEKWWRNAVLWEFCELDRTHDNAVNNEELGRFIASLKALEHCIQPFLDECDTNDDKKISSTEWGTCLGLDKDDMDFLKTFCSH</sequence>
<dbReference type="GO" id="GO:0005509">
    <property type="term" value="F:calcium ion binding"/>
    <property type="evidence" value="ECO:0007669"/>
    <property type="project" value="InterPro"/>
</dbReference>
<dbReference type="OrthoDB" id="9972865at2759"/>
<keyword evidence="10" id="KW-1185">Reference proteome</keyword>
<evidence type="ECO:0000256" key="2">
    <source>
        <dbReference type="ARBA" id="ARBA00022525"/>
    </source>
</evidence>
<dbReference type="SUPFAM" id="SSF100895">
    <property type="entry name" value="Kazal-type serine protease inhibitors"/>
    <property type="match status" value="1"/>
</dbReference>
<gene>
    <name evidence="8" type="ORF">GPM918_LOCUS15181</name>
    <name evidence="9" type="ORF">SRO942_LOCUS15181</name>
</gene>
<dbReference type="GO" id="GO:0005615">
    <property type="term" value="C:extracellular space"/>
    <property type="evidence" value="ECO:0007669"/>
    <property type="project" value="TreeGrafter"/>
</dbReference>
<evidence type="ECO:0000256" key="4">
    <source>
        <dbReference type="ARBA" id="ARBA00022837"/>
    </source>
</evidence>
<protein>
    <recommendedName>
        <fullName evidence="7">SPARC/Testican calcium-binding domain-containing protein</fullName>
    </recommendedName>
</protein>
<feature type="domain" description="SPARC/Testican calcium-binding" evidence="7">
    <location>
        <begin position="140"/>
        <end position="254"/>
    </location>
</feature>
<dbReference type="GO" id="GO:0005518">
    <property type="term" value="F:collagen binding"/>
    <property type="evidence" value="ECO:0007669"/>
    <property type="project" value="TreeGrafter"/>
</dbReference>
<evidence type="ECO:0000313" key="10">
    <source>
        <dbReference type="Proteomes" id="UP000663829"/>
    </source>
</evidence>
<comment type="caution">
    <text evidence="8">The sequence shown here is derived from an EMBL/GenBank/DDBJ whole genome shotgun (WGS) entry which is preliminary data.</text>
</comment>
<dbReference type="PANTHER" id="PTHR13866:SF14">
    <property type="entry name" value="BM-40"/>
    <property type="match status" value="1"/>
</dbReference>
<dbReference type="InterPro" id="IPR011992">
    <property type="entry name" value="EF-hand-dom_pair"/>
</dbReference>
<comment type="subcellular location">
    <subcellularLocation>
        <location evidence="1">Secreted</location>
    </subcellularLocation>
</comment>
<keyword evidence="3" id="KW-0732">Signal</keyword>
<dbReference type="SUPFAM" id="SSF47473">
    <property type="entry name" value="EF-hand"/>
    <property type="match status" value="1"/>
</dbReference>
<dbReference type="AlphaFoldDB" id="A0A814ITG6"/>
<keyword evidence="5" id="KW-1015">Disulfide bond</keyword>
<dbReference type="Proteomes" id="UP000663829">
    <property type="component" value="Unassembled WGS sequence"/>
</dbReference>
<dbReference type="Proteomes" id="UP000681722">
    <property type="component" value="Unassembled WGS sequence"/>
</dbReference>
<name>A0A814ITG6_9BILA</name>
<dbReference type="Pfam" id="PF10591">
    <property type="entry name" value="SPARC_Ca_bdg"/>
    <property type="match status" value="1"/>
</dbReference>
<dbReference type="InterPro" id="IPR019577">
    <property type="entry name" value="SPARC/Testican_Ca-bd-dom"/>
</dbReference>
<keyword evidence="6" id="KW-0325">Glycoprotein</keyword>
<dbReference type="InterPro" id="IPR018247">
    <property type="entry name" value="EF_Hand_1_Ca_BS"/>
</dbReference>
<evidence type="ECO:0000256" key="6">
    <source>
        <dbReference type="ARBA" id="ARBA00023180"/>
    </source>
</evidence>
<dbReference type="PROSITE" id="PS00018">
    <property type="entry name" value="EF_HAND_1"/>
    <property type="match status" value="1"/>
</dbReference>
<evidence type="ECO:0000313" key="8">
    <source>
        <dbReference type="EMBL" id="CAF1029015.1"/>
    </source>
</evidence>
<keyword evidence="2" id="KW-0964">Secreted</keyword>
<keyword evidence="4" id="KW-0106">Calcium</keyword>
<reference evidence="8" key="1">
    <citation type="submission" date="2021-02" db="EMBL/GenBank/DDBJ databases">
        <authorList>
            <person name="Nowell W R."/>
        </authorList>
    </citation>
    <scope>NUCLEOTIDE SEQUENCE</scope>
</reference>
<dbReference type="EMBL" id="CAJNOQ010003778">
    <property type="protein sequence ID" value="CAF1029015.1"/>
    <property type="molecule type" value="Genomic_DNA"/>
</dbReference>
<dbReference type="Gene3D" id="1.10.238.10">
    <property type="entry name" value="EF-hand"/>
    <property type="match status" value="1"/>
</dbReference>
<dbReference type="GO" id="GO:0050840">
    <property type="term" value="F:extracellular matrix binding"/>
    <property type="evidence" value="ECO:0007669"/>
    <property type="project" value="TreeGrafter"/>
</dbReference>
<proteinExistence type="predicted"/>
<evidence type="ECO:0000259" key="7">
    <source>
        <dbReference type="Pfam" id="PF10591"/>
    </source>
</evidence>
<organism evidence="8 10">
    <name type="scientific">Didymodactylos carnosus</name>
    <dbReference type="NCBI Taxonomy" id="1234261"/>
    <lineage>
        <taxon>Eukaryota</taxon>
        <taxon>Metazoa</taxon>
        <taxon>Spiralia</taxon>
        <taxon>Gnathifera</taxon>
        <taxon>Rotifera</taxon>
        <taxon>Eurotatoria</taxon>
        <taxon>Bdelloidea</taxon>
        <taxon>Philodinida</taxon>
        <taxon>Philodinidae</taxon>
        <taxon>Didymodactylos</taxon>
    </lineage>
</organism>
<dbReference type="InterPro" id="IPR036058">
    <property type="entry name" value="Kazal_dom_sf"/>
</dbReference>
<dbReference type="PANTHER" id="PTHR13866">
    <property type="entry name" value="SPARC OSTEONECTIN"/>
    <property type="match status" value="1"/>
</dbReference>
<evidence type="ECO:0000256" key="5">
    <source>
        <dbReference type="ARBA" id="ARBA00023157"/>
    </source>
</evidence>
<evidence type="ECO:0000256" key="1">
    <source>
        <dbReference type="ARBA" id="ARBA00004613"/>
    </source>
</evidence>
<dbReference type="Gene3D" id="3.30.60.30">
    <property type="match status" value="1"/>
</dbReference>
<evidence type="ECO:0000313" key="9">
    <source>
        <dbReference type="EMBL" id="CAF3799980.1"/>
    </source>
</evidence>